<organism evidence="1 2">
    <name type="scientific">Methylocella tundrae</name>
    <dbReference type="NCBI Taxonomy" id="227605"/>
    <lineage>
        <taxon>Bacteria</taxon>
        <taxon>Pseudomonadati</taxon>
        <taxon>Pseudomonadota</taxon>
        <taxon>Alphaproteobacteria</taxon>
        <taxon>Hyphomicrobiales</taxon>
        <taxon>Beijerinckiaceae</taxon>
        <taxon>Methylocella</taxon>
    </lineage>
</organism>
<keyword evidence="1" id="KW-0614">Plasmid</keyword>
<name>A0A4U8Z8K1_METTU</name>
<proteinExistence type="predicted"/>
<geneLocation type="plasmid" evidence="1 2">
    <name>3</name>
</geneLocation>
<evidence type="ECO:0000313" key="2">
    <source>
        <dbReference type="Proteomes" id="UP000294360"/>
    </source>
</evidence>
<evidence type="ECO:0000313" key="1">
    <source>
        <dbReference type="EMBL" id="VFU17450.1"/>
    </source>
</evidence>
<accession>A0A4U8Z8K1</accession>
<dbReference type="Proteomes" id="UP000294360">
    <property type="component" value="Plasmid 3"/>
</dbReference>
<sequence>MVFAFLRAKQKRSLKRRSALTKNGGKRYLEIADFEMELPERRRFGGFFFA</sequence>
<gene>
    <name evidence="1" type="ORF">MTUNDRAET4_0039</name>
</gene>
<dbReference type="EMBL" id="LR536452">
    <property type="protein sequence ID" value="VFU17450.1"/>
    <property type="molecule type" value="Genomic_DNA"/>
</dbReference>
<reference evidence="1 2" key="1">
    <citation type="submission" date="2019-03" db="EMBL/GenBank/DDBJ databases">
        <authorList>
            <person name="Kox A.R. M."/>
        </authorList>
    </citation>
    <scope>NUCLEOTIDE SEQUENCE [LARGE SCALE GENOMIC DNA]</scope>
    <source>
        <strain evidence="1">MTUNDRAET4 annotated genome</strain>
        <plasmid evidence="2">3</plasmid>
    </source>
</reference>
<protein>
    <submittedName>
        <fullName evidence="1">Uncharacterized protein</fullName>
    </submittedName>
</protein>
<dbReference type="AlphaFoldDB" id="A0A4U8Z8K1"/>
<dbReference type="KEGG" id="mtun:MTUNDRAET4_0039.2"/>